<feature type="transmembrane region" description="Helical" evidence="1">
    <location>
        <begin position="25"/>
        <end position="46"/>
    </location>
</feature>
<keyword evidence="1" id="KW-0812">Transmembrane</keyword>
<reference evidence="2 3" key="1">
    <citation type="submission" date="2019-01" db="EMBL/GenBank/DDBJ databases">
        <title>Filimonas sp. strain TTM-71.</title>
        <authorList>
            <person name="Chen W.-M."/>
        </authorList>
    </citation>
    <scope>NUCLEOTIDE SEQUENCE [LARGE SCALE GENOMIC DNA]</scope>
    <source>
        <strain evidence="2 3">TTM-71</strain>
    </source>
</reference>
<sequence length="108" mass="12003">MANSVYVINKGVNKSIEFKGLRAQYIWYLGGGIVALLVLFAILYIIGVPSFICIGIAVVTGAFLFMQVYKLSNKYGEHGMMKQVAKRSIPTLIKCNDRKVFKKPPVNS</sequence>
<proteinExistence type="predicted"/>
<dbReference type="OrthoDB" id="1273979at2"/>
<protein>
    <submittedName>
        <fullName evidence="2">DUF4133 domain-containing protein</fullName>
    </submittedName>
</protein>
<name>A0A4Q1D254_9BACT</name>
<dbReference type="RefSeq" id="WP_129005541.1">
    <property type="nucleotide sequence ID" value="NZ_SDHZ01000004.1"/>
</dbReference>
<keyword evidence="3" id="KW-1185">Reference proteome</keyword>
<accession>A0A4Q1D254</accession>
<organism evidence="2 3">
    <name type="scientific">Filimonas effusa</name>
    <dbReference type="NCBI Taxonomy" id="2508721"/>
    <lineage>
        <taxon>Bacteria</taxon>
        <taxon>Pseudomonadati</taxon>
        <taxon>Bacteroidota</taxon>
        <taxon>Chitinophagia</taxon>
        <taxon>Chitinophagales</taxon>
        <taxon>Chitinophagaceae</taxon>
        <taxon>Filimonas</taxon>
    </lineage>
</organism>
<evidence type="ECO:0000313" key="2">
    <source>
        <dbReference type="EMBL" id="RXK81287.1"/>
    </source>
</evidence>
<keyword evidence="1" id="KW-0472">Membrane</keyword>
<dbReference type="EMBL" id="SDHZ01000004">
    <property type="protein sequence ID" value="RXK81287.1"/>
    <property type="molecule type" value="Genomic_DNA"/>
</dbReference>
<gene>
    <name evidence="2" type="ORF">ESB13_20335</name>
</gene>
<evidence type="ECO:0000256" key="1">
    <source>
        <dbReference type="SAM" id="Phobius"/>
    </source>
</evidence>
<comment type="caution">
    <text evidence="2">The sequence shown here is derived from an EMBL/GenBank/DDBJ whole genome shotgun (WGS) entry which is preliminary data.</text>
</comment>
<evidence type="ECO:0000313" key="3">
    <source>
        <dbReference type="Proteomes" id="UP000290545"/>
    </source>
</evidence>
<dbReference type="InterPro" id="IPR025407">
    <property type="entry name" value="DUF4133"/>
</dbReference>
<feature type="transmembrane region" description="Helical" evidence="1">
    <location>
        <begin position="52"/>
        <end position="72"/>
    </location>
</feature>
<dbReference type="Pfam" id="PF13571">
    <property type="entry name" value="DUF4133"/>
    <property type="match status" value="1"/>
</dbReference>
<keyword evidence="1" id="KW-1133">Transmembrane helix</keyword>
<dbReference type="Proteomes" id="UP000290545">
    <property type="component" value="Unassembled WGS sequence"/>
</dbReference>
<dbReference type="AlphaFoldDB" id="A0A4Q1D254"/>